<comment type="caution">
    <text evidence="2">The sequence shown here is derived from an EMBL/GenBank/DDBJ whole genome shotgun (WGS) entry which is preliminary data.</text>
</comment>
<feature type="compositionally biased region" description="Basic and acidic residues" evidence="1">
    <location>
        <begin position="81"/>
        <end position="94"/>
    </location>
</feature>
<dbReference type="RefSeq" id="WP_345021968.1">
    <property type="nucleotide sequence ID" value="NZ_BAAAZY010000038.1"/>
</dbReference>
<feature type="compositionally biased region" description="Basic and acidic residues" evidence="1">
    <location>
        <begin position="53"/>
        <end position="72"/>
    </location>
</feature>
<reference evidence="3" key="1">
    <citation type="journal article" date="2019" name="Int. J. Syst. Evol. Microbiol.">
        <title>The Global Catalogue of Microorganisms (GCM) 10K type strain sequencing project: providing services to taxonomists for standard genome sequencing and annotation.</title>
        <authorList>
            <consortium name="The Broad Institute Genomics Platform"/>
            <consortium name="The Broad Institute Genome Sequencing Center for Infectious Disease"/>
            <person name="Wu L."/>
            <person name="Ma J."/>
        </authorList>
    </citation>
    <scope>NUCLEOTIDE SEQUENCE [LARGE SCALE GENOMIC DNA]</scope>
    <source>
        <strain evidence="3">JCM 16925</strain>
    </source>
</reference>
<keyword evidence="3" id="KW-1185">Reference proteome</keyword>
<feature type="region of interest" description="Disordered" evidence="1">
    <location>
        <begin position="37"/>
        <end position="94"/>
    </location>
</feature>
<gene>
    <name evidence="2" type="ORF">GCM10022233_86710</name>
</gene>
<dbReference type="Proteomes" id="UP001499984">
    <property type="component" value="Unassembled WGS sequence"/>
</dbReference>
<proteinExistence type="predicted"/>
<accession>A0ABP7WJY0</accession>
<name>A0ABP7WJY0_9ACTN</name>
<dbReference type="EMBL" id="BAAAZY010000038">
    <property type="protein sequence ID" value="GAA4090032.1"/>
    <property type="molecule type" value="Genomic_DNA"/>
</dbReference>
<protein>
    <submittedName>
        <fullName evidence="2">Uncharacterized protein</fullName>
    </submittedName>
</protein>
<sequence length="94" mass="11441">MLVLLLILIAALFGFGFLDPIWWVAAAVLVYAATRHGRDRGGGRSRSGSSDLGDYRDYQERRNRQERWDRRYSRQNRARWRREDRRDRERRRYP</sequence>
<evidence type="ECO:0000256" key="1">
    <source>
        <dbReference type="SAM" id="MobiDB-lite"/>
    </source>
</evidence>
<evidence type="ECO:0000313" key="3">
    <source>
        <dbReference type="Proteomes" id="UP001499984"/>
    </source>
</evidence>
<organism evidence="2 3">
    <name type="scientific">Streptomyces shaanxiensis</name>
    <dbReference type="NCBI Taxonomy" id="653357"/>
    <lineage>
        <taxon>Bacteria</taxon>
        <taxon>Bacillati</taxon>
        <taxon>Actinomycetota</taxon>
        <taxon>Actinomycetes</taxon>
        <taxon>Kitasatosporales</taxon>
        <taxon>Streptomycetaceae</taxon>
        <taxon>Streptomyces</taxon>
    </lineage>
</organism>
<evidence type="ECO:0000313" key="2">
    <source>
        <dbReference type="EMBL" id="GAA4090032.1"/>
    </source>
</evidence>